<dbReference type="EMBL" id="BPLR01007052">
    <property type="protein sequence ID" value="GIY14253.1"/>
    <property type="molecule type" value="Genomic_DNA"/>
</dbReference>
<dbReference type="Proteomes" id="UP001054945">
    <property type="component" value="Unassembled WGS sequence"/>
</dbReference>
<evidence type="ECO:0000313" key="2">
    <source>
        <dbReference type="Proteomes" id="UP001054945"/>
    </source>
</evidence>
<keyword evidence="2" id="KW-1185">Reference proteome</keyword>
<gene>
    <name evidence="1" type="ORF">CEXT_2281</name>
</gene>
<accession>A0AAV4R2F9</accession>
<comment type="caution">
    <text evidence="1">The sequence shown here is derived from an EMBL/GenBank/DDBJ whole genome shotgun (WGS) entry which is preliminary data.</text>
</comment>
<name>A0AAV4R2F9_CAEEX</name>
<evidence type="ECO:0000313" key="1">
    <source>
        <dbReference type="EMBL" id="GIY14253.1"/>
    </source>
</evidence>
<proteinExistence type="predicted"/>
<reference evidence="1 2" key="1">
    <citation type="submission" date="2021-06" db="EMBL/GenBank/DDBJ databases">
        <title>Caerostris extrusa draft genome.</title>
        <authorList>
            <person name="Kono N."/>
            <person name="Arakawa K."/>
        </authorList>
    </citation>
    <scope>NUCLEOTIDE SEQUENCE [LARGE SCALE GENOMIC DNA]</scope>
</reference>
<sequence length="154" mass="17018">MRSLELDSPPLIPSKTMSACEMKECLAFPILRRLLKLGKEMPQVAHVEVDIGLSAAANKESPYFVKVKQQLEVQDSYWTKRSTTASIRTWHSSFSPFFPFTGYALSGTRFFLLSSPRKTMPVCEMKECLASPYSAAPFEVGKRNAVKGTCGGGG</sequence>
<dbReference type="AlphaFoldDB" id="A0AAV4R2F9"/>
<protein>
    <submittedName>
        <fullName evidence="1">Uncharacterized protein</fullName>
    </submittedName>
</protein>
<organism evidence="1 2">
    <name type="scientific">Caerostris extrusa</name>
    <name type="common">Bark spider</name>
    <name type="synonym">Caerostris bankana</name>
    <dbReference type="NCBI Taxonomy" id="172846"/>
    <lineage>
        <taxon>Eukaryota</taxon>
        <taxon>Metazoa</taxon>
        <taxon>Ecdysozoa</taxon>
        <taxon>Arthropoda</taxon>
        <taxon>Chelicerata</taxon>
        <taxon>Arachnida</taxon>
        <taxon>Araneae</taxon>
        <taxon>Araneomorphae</taxon>
        <taxon>Entelegynae</taxon>
        <taxon>Araneoidea</taxon>
        <taxon>Araneidae</taxon>
        <taxon>Caerostris</taxon>
    </lineage>
</organism>